<evidence type="ECO:0000256" key="3">
    <source>
        <dbReference type="ARBA" id="ARBA00022730"/>
    </source>
</evidence>
<gene>
    <name evidence="7" type="primary">rplF</name>
    <name evidence="11" type="ORF">SAMN03080603_00105</name>
</gene>
<evidence type="ECO:0000256" key="8">
    <source>
        <dbReference type="RuleBase" id="RU003869"/>
    </source>
</evidence>
<dbReference type="PROSITE" id="PS00525">
    <property type="entry name" value="RIBOSOMAL_L6_1"/>
    <property type="match status" value="1"/>
</dbReference>
<evidence type="ECO:0000313" key="12">
    <source>
        <dbReference type="Proteomes" id="UP000199266"/>
    </source>
</evidence>
<dbReference type="GO" id="GO:0003735">
    <property type="term" value="F:structural constituent of ribosome"/>
    <property type="evidence" value="ECO:0007669"/>
    <property type="project" value="UniProtKB-UniRule"/>
</dbReference>
<dbReference type="InterPro" id="IPR036789">
    <property type="entry name" value="Ribosomal_uL6-like_a/b-dom_sf"/>
</dbReference>
<keyword evidence="6 7" id="KW-0687">Ribonucleoprotein</keyword>
<protein>
    <recommendedName>
        <fullName evidence="7">Large ribosomal subunit protein uL6</fullName>
    </recommendedName>
</protein>
<dbReference type="InterPro" id="IPR002358">
    <property type="entry name" value="Ribosomal_uL6_CS"/>
</dbReference>
<dbReference type="GO" id="GO:0022625">
    <property type="term" value="C:cytosolic large ribosomal subunit"/>
    <property type="evidence" value="ECO:0007669"/>
    <property type="project" value="UniProtKB-UniRule"/>
</dbReference>
<evidence type="ECO:0000256" key="4">
    <source>
        <dbReference type="ARBA" id="ARBA00022884"/>
    </source>
</evidence>
<dbReference type="SUPFAM" id="SSF56053">
    <property type="entry name" value="Ribosomal protein L6"/>
    <property type="match status" value="2"/>
</dbReference>
<dbReference type="HAMAP" id="MF_01365_B">
    <property type="entry name" value="Ribosomal_uL6_B"/>
    <property type="match status" value="1"/>
</dbReference>
<dbReference type="Gene3D" id="3.90.930.12">
    <property type="entry name" value="Ribosomal protein L6, alpha-beta domain"/>
    <property type="match status" value="2"/>
</dbReference>
<reference evidence="12" key="1">
    <citation type="submission" date="2016-10" db="EMBL/GenBank/DDBJ databases">
        <authorList>
            <person name="Varghese N."/>
            <person name="Submissions S."/>
        </authorList>
    </citation>
    <scope>NUCLEOTIDE SEQUENCE [LARGE SCALE GENOMIC DNA]</scope>
    <source>
        <strain evidence="12">DSM 13490</strain>
    </source>
</reference>
<evidence type="ECO:0000256" key="7">
    <source>
        <dbReference type="HAMAP-Rule" id="MF_01365"/>
    </source>
</evidence>
<dbReference type="InterPro" id="IPR000702">
    <property type="entry name" value="Ribosomal_uL6-like"/>
</dbReference>
<dbReference type="FunFam" id="3.90.930.12:FF:000001">
    <property type="entry name" value="50S ribosomal protein L6"/>
    <property type="match status" value="1"/>
</dbReference>
<name>A0A1H3DF47_9BACT</name>
<evidence type="ECO:0000256" key="2">
    <source>
        <dbReference type="ARBA" id="ARBA00011838"/>
    </source>
</evidence>
<comment type="subunit">
    <text evidence="2 7">Part of the 50S ribosomal subunit.</text>
</comment>
<dbReference type="PANTHER" id="PTHR11655">
    <property type="entry name" value="60S/50S RIBOSOMAL PROTEIN L6/L9"/>
    <property type="match status" value="1"/>
</dbReference>
<dbReference type="PRINTS" id="PR00059">
    <property type="entry name" value="RIBOSOMALL6"/>
</dbReference>
<dbReference type="AlphaFoldDB" id="A0A1H3DF47"/>
<keyword evidence="4 7" id="KW-0694">RNA-binding</keyword>
<evidence type="ECO:0000259" key="10">
    <source>
        <dbReference type="Pfam" id="PF00347"/>
    </source>
</evidence>
<dbReference type="RefSeq" id="WP_040348160.1">
    <property type="nucleotide sequence ID" value="NZ_FNPD01000001.1"/>
</dbReference>
<dbReference type="PANTHER" id="PTHR11655:SF14">
    <property type="entry name" value="LARGE RIBOSOMAL SUBUNIT PROTEIN UL6M"/>
    <property type="match status" value="1"/>
</dbReference>
<dbReference type="Pfam" id="PF00347">
    <property type="entry name" value="Ribosomal_L6"/>
    <property type="match status" value="2"/>
</dbReference>
<proteinExistence type="inferred from homology"/>
<organism evidence="11 12">
    <name type="scientific">Acetomicrobium thermoterrenum DSM 13490</name>
    <dbReference type="NCBI Taxonomy" id="1120987"/>
    <lineage>
        <taxon>Bacteria</taxon>
        <taxon>Thermotogati</taxon>
        <taxon>Synergistota</taxon>
        <taxon>Synergistia</taxon>
        <taxon>Synergistales</taxon>
        <taxon>Acetomicrobiaceae</taxon>
        <taxon>Acetomicrobium</taxon>
    </lineage>
</organism>
<dbReference type="GO" id="GO:0002181">
    <property type="term" value="P:cytoplasmic translation"/>
    <property type="evidence" value="ECO:0007669"/>
    <property type="project" value="TreeGrafter"/>
</dbReference>
<dbReference type="Proteomes" id="UP000199266">
    <property type="component" value="Unassembled WGS sequence"/>
</dbReference>
<evidence type="ECO:0000256" key="6">
    <source>
        <dbReference type="ARBA" id="ARBA00023274"/>
    </source>
</evidence>
<evidence type="ECO:0000256" key="9">
    <source>
        <dbReference type="RuleBase" id="RU003870"/>
    </source>
</evidence>
<dbReference type="GO" id="GO:0019843">
    <property type="term" value="F:rRNA binding"/>
    <property type="evidence" value="ECO:0007669"/>
    <property type="project" value="UniProtKB-UniRule"/>
</dbReference>
<keyword evidence="3 7" id="KW-0699">rRNA-binding</keyword>
<dbReference type="PIRSF" id="PIRSF002162">
    <property type="entry name" value="Ribosomal_L6"/>
    <property type="match status" value="1"/>
</dbReference>
<dbReference type="InterPro" id="IPR019906">
    <property type="entry name" value="Ribosomal_uL6_bac-type"/>
</dbReference>
<feature type="domain" description="Large ribosomal subunit protein uL6 alpha-beta" evidence="10">
    <location>
        <begin position="11"/>
        <end position="82"/>
    </location>
</feature>
<feature type="domain" description="Large ribosomal subunit protein uL6 alpha-beta" evidence="10">
    <location>
        <begin position="90"/>
        <end position="164"/>
    </location>
</feature>
<accession>A0A1H3DF47</accession>
<evidence type="ECO:0000313" key="11">
    <source>
        <dbReference type="EMBL" id="SDX65083.1"/>
    </source>
</evidence>
<evidence type="ECO:0000256" key="5">
    <source>
        <dbReference type="ARBA" id="ARBA00022980"/>
    </source>
</evidence>
<dbReference type="InterPro" id="IPR020040">
    <property type="entry name" value="Ribosomal_uL6_a/b-dom"/>
</dbReference>
<dbReference type="NCBIfam" id="TIGR03654">
    <property type="entry name" value="L6_bact"/>
    <property type="match status" value="1"/>
</dbReference>
<keyword evidence="5 7" id="KW-0689">Ribosomal protein</keyword>
<evidence type="ECO:0000256" key="1">
    <source>
        <dbReference type="ARBA" id="ARBA00009356"/>
    </source>
</evidence>
<dbReference type="EMBL" id="FNPD01000001">
    <property type="protein sequence ID" value="SDX65083.1"/>
    <property type="molecule type" value="Genomic_DNA"/>
</dbReference>
<keyword evidence="12" id="KW-1185">Reference proteome</keyword>
<comment type="similarity">
    <text evidence="1 7 8">Belongs to the universal ribosomal protein uL6 family.</text>
</comment>
<sequence>MSRIGRKPISIPKGVNVTLSGRTVRVKGPKGEMSFDLLPNINVELADEQIMVMRNREDKKTKAFHGLVRAMLSNIVTGVTQGFEKELEIVGVGYRAQMQGQKLVLNLGYSNPVEYVPPKGITITTDSPTKIKISGIDKQEVGQVAAIIRSFRAPEPYKGKGIRYVGEVVKRKTGKASAK</sequence>
<dbReference type="FunFam" id="3.90.930.12:FF:000002">
    <property type="entry name" value="50S ribosomal protein L6"/>
    <property type="match status" value="1"/>
</dbReference>
<comment type="function">
    <text evidence="7 9">This protein binds to the 23S rRNA, and is important in its secondary structure. It is located near the subunit interface in the base of the L7/L12 stalk, and near the tRNA binding site of the peptidyltransferase center.</text>
</comment>